<reference evidence="3" key="1">
    <citation type="journal article" date="2019" name="Int. J. Syst. Evol. Microbiol.">
        <title>The Global Catalogue of Microorganisms (GCM) 10K type strain sequencing project: providing services to taxonomists for standard genome sequencing and annotation.</title>
        <authorList>
            <consortium name="The Broad Institute Genomics Platform"/>
            <consortium name="The Broad Institute Genome Sequencing Center for Infectious Disease"/>
            <person name="Wu L."/>
            <person name="Ma J."/>
        </authorList>
    </citation>
    <scope>NUCLEOTIDE SEQUENCE [LARGE SCALE GENOMIC DNA]</scope>
    <source>
        <strain evidence="3">JCM 18053</strain>
    </source>
</reference>
<dbReference type="Proteomes" id="UP001499852">
    <property type="component" value="Unassembled WGS sequence"/>
</dbReference>
<keyword evidence="3" id="KW-1185">Reference proteome</keyword>
<dbReference type="EMBL" id="BAABIA010000005">
    <property type="protein sequence ID" value="GAA5142588.1"/>
    <property type="molecule type" value="Genomic_DNA"/>
</dbReference>
<protein>
    <submittedName>
        <fullName evidence="2">Uncharacterized protein</fullName>
    </submittedName>
</protein>
<keyword evidence="1" id="KW-0472">Membrane</keyword>
<comment type="caution">
    <text evidence="2">The sequence shown here is derived from an EMBL/GenBank/DDBJ whole genome shotgun (WGS) entry which is preliminary data.</text>
</comment>
<proteinExistence type="predicted"/>
<keyword evidence="1" id="KW-1133">Transmembrane helix</keyword>
<gene>
    <name evidence="2" type="ORF">GCM10023213_28850</name>
</gene>
<evidence type="ECO:0000313" key="2">
    <source>
        <dbReference type="EMBL" id="GAA5142588.1"/>
    </source>
</evidence>
<accession>A0ABP9PC67</accession>
<evidence type="ECO:0000313" key="3">
    <source>
        <dbReference type="Proteomes" id="UP001499852"/>
    </source>
</evidence>
<evidence type="ECO:0000256" key="1">
    <source>
        <dbReference type="SAM" id="Phobius"/>
    </source>
</evidence>
<organism evidence="2 3">
    <name type="scientific">Prosthecobacter algae</name>
    <dbReference type="NCBI Taxonomy" id="1144682"/>
    <lineage>
        <taxon>Bacteria</taxon>
        <taxon>Pseudomonadati</taxon>
        <taxon>Verrucomicrobiota</taxon>
        <taxon>Verrucomicrobiia</taxon>
        <taxon>Verrucomicrobiales</taxon>
        <taxon>Verrucomicrobiaceae</taxon>
        <taxon>Prosthecobacter</taxon>
    </lineage>
</organism>
<keyword evidence="1" id="KW-0812">Transmembrane</keyword>
<name>A0ABP9PC67_9BACT</name>
<sequence>MFFKSALNEICNFLNKKCAPFFVAVGAEAHGSCGSDEVFEMILSHAIGAYTITFFGIWFR</sequence>
<feature type="transmembrane region" description="Helical" evidence="1">
    <location>
        <begin position="41"/>
        <end position="59"/>
    </location>
</feature>